<dbReference type="PANTHER" id="PTHR30126">
    <property type="entry name" value="HTH-TYPE TRANSCRIPTIONAL REGULATOR"/>
    <property type="match status" value="1"/>
</dbReference>
<accession>A0A7U8GQW5</accession>
<dbReference type="CDD" id="cd05466">
    <property type="entry name" value="PBP2_LTTR_substrate"/>
    <property type="match status" value="1"/>
</dbReference>
<dbReference type="SUPFAM" id="SSF46785">
    <property type="entry name" value="Winged helix' DNA-binding domain"/>
    <property type="match status" value="1"/>
</dbReference>
<dbReference type="AlphaFoldDB" id="A0A7U8GQW5"/>
<gene>
    <name evidence="6" type="ORF">MED92_14183</name>
</gene>
<dbReference type="Pfam" id="PF03466">
    <property type="entry name" value="LysR_substrate"/>
    <property type="match status" value="1"/>
</dbReference>
<dbReference type="PROSITE" id="PS50931">
    <property type="entry name" value="HTH_LYSR"/>
    <property type="match status" value="1"/>
</dbReference>
<keyword evidence="2" id="KW-0805">Transcription regulation</keyword>
<dbReference type="Gene3D" id="3.40.190.10">
    <property type="entry name" value="Periplasmic binding protein-like II"/>
    <property type="match status" value="2"/>
</dbReference>
<comment type="similarity">
    <text evidence="1">Belongs to the LysR transcriptional regulatory family.</text>
</comment>
<evidence type="ECO:0000259" key="5">
    <source>
        <dbReference type="PROSITE" id="PS50931"/>
    </source>
</evidence>
<protein>
    <submittedName>
        <fullName evidence="6">Transcriptional Regulator, LysR family protein</fullName>
    </submittedName>
</protein>
<dbReference type="GO" id="GO:0003700">
    <property type="term" value="F:DNA-binding transcription factor activity"/>
    <property type="evidence" value="ECO:0007669"/>
    <property type="project" value="InterPro"/>
</dbReference>
<evidence type="ECO:0000313" key="6">
    <source>
        <dbReference type="EMBL" id="EAR59578.1"/>
    </source>
</evidence>
<keyword evidence="7" id="KW-1185">Reference proteome</keyword>
<dbReference type="SUPFAM" id="SSF53850">
    <property type="entry name" value="Periplasmic binding protein-like II"/>
    <property type="match status" value="1"/>
</dbReference>
<dbReference type="EMBL" id="AAOW01000043">
    <property type="protein sequence ID" value="EAR59578.1"/>
    <property type="molecule type" value="Genomic_DNA"/>
</dbReference>
<evidence type="ECO:0000256" key="1">
    <source>
        <dbReference type="ARBA" id="ARBA00009437"/>
    </source>
</evidence>
<dbReference type="RefSeq" id="WP_007020502.1">
    <property type="nucleotide sequence ID" value="NZ_CH724125.1"/>
</dbReference>
<dbReference type="Gene3D" id="1.10.10.10">
    <property type="entry name" value="Winged helix-like DNA-binding domain superfamily/Winged helix DNA-binding domain"/>
    <property type="match status" value="1"/>
</dbReference>
<dbReference type="PRINTS" id="PR00039">
    <property type="entry name" value="HTHLYSR"/>
</dbReference>
<dbReference type="Pfam" id="PF00126">
    <property type="entry name" value="HTH_1"/>
    <property type="match status" value="1"/>
</dbReference>
<dbReference type="InterPro" id="IPR036390">
    <property type="entry name" value="WH_DNA-bd_sf"/>
</dbReference>
<comment type="caution">
    <text evidence="6">The sequence shown here is derived from an EMBL/GenBank/DDBJ whole genome shotgun (WGS) entry which is preliminary data.</text>
</comment>
<sequence length="308" mass="34155">MNIETKWLEDFLSLAKTQNFSRSAKERHLTQPAFSRRIQSLESAVGCELIDRRSVPVTLTDEGLLFKETAQNLILQLESCISHIQSLAGKSHSVIDFAVSHALSLSMFPGFIQSLQSAIPGITVRQIVANADECSQALKNGICDFLFAFEDSSLNDELKFASLSLEQEKLIPVCSTDKSGNPLFDLDDADSFSYPFLSYPDNIYLGRSVSQLIKRPPRVIELQKAFESPMADSLKGMALQGTGIAWVPAFSVTEELKQGSLVICGGDAWQVPLNICVYRKQRVLCGESEQLWQLLLKRYPLSQGGQDV</sequence>
<dbReference type="InterPro" id="IPR005119">
    <property type="entry name" value="LysR_subst-bd"/>
</dbReference>
<evidence type="ECO:0000313" key="7">
    <source>
        <dbReference type="Proteomes" id="UP000002171"/>
    </source>
</evidence>
<dbReference type="Proteomes" id="UP000002171">
    <property type="component" value="Unassembled WGS sequence"/>
</dbReference>
<dbReference type="OrthoDB" id="6971749at2"/>
<dbReference type="PANTHER" id="PTHR30126:SF2">
    <property type="entry name" value="HTH-TYPE TRANSCRIPTIONAL REGULATOR YJIE"/>
    <property type="match status" value="1"/>
</dbReference>
<organism evidence="6 7">
    <name type="scientific">Neptuniibacter caesariensis</name>
    <dbReference type="NCBI Taxonomy" id="207954"/>
    <lineage>
        <taxon>Bacteria</taxon>
        <taxon>Pseudomonadati</taxon>
        <taxon>Pseudomonadota</taxon>
        <taxon>Gammaproteobacteria</taxon>
        <taxon>Oceanospirillales</taxon>
        <taxon>Oceanospirillaceae</taxon>
        <taxon>Neptuniibacter</taxon>
    </lineage>
</organism>
<dbReference type="InterPro" id="IPR000847">
    <property type="entry name" value="LysR_HTH_N"/>
</dbReference>
<evidence type="ECO:0000256" key="4">
    <source>
        <dbReference type="ARBA" id="ARBA00023163"/>
    </source>
</evidence>
<dbReference type="GO" id="GO:0000976">
    <property type="term" value="F:transcription cis-regulatory region binding"/>
    <property type="evidence" value="ECO:0007669"/>
    <property type="project" value="TreeGrafter"/>
</dbReference>
<evidence type="ECO:0000256" key="2">
    <source>
        <dbReference type="ARBA" id="ARBA00023015"/>
    </source>
</evidence>
<name>A0A7U8GQW5_NEPCE</name>
<feature type="domain" description="HTH lysR-type" evidence="5">
    <location>
        <begin position="3"/>
        <end position="60"/>
    </location>
</feature>
<keyword evidence="4" id="KW-0804">Transcription</keyword>
<keyword evidence="3" id="KW-0238">DNA-binding</keyword>
<reference evidence="6 7" key="1">
    <citation type="submission" date="2006-02" db="EMBL/GenBank/DDBJ databases">
        <authorList>
            <person name="Pinhassi J."/>
            <person name="Pedros-Alio C."/>
            <person name="Ferriera S."/>
            <person name="Johnson J."/>
            <person name="Kravitz S."/>
            <person name="Halpern A."/>
            <person name="Remington K."/>
            <person name="Beeson K."/>
            <person name="Tran B."/>
            <person name="Rogers Y.-H."/>
            <person name="Friedman R."/>
            <person name="Venter J.C."/>
        </authorList>
    </citation>
    <scope>NUCLEOTIDE SEQUENCE [LARGE SCALE GENOMIC DNA]</scope>
    <source>
        <strain evidence="6 7">MED92</strain>
    </source>
</reference>
<evidence type="ECO:0000256" key="3">
    <source>
        <dbReference type="ARBA" id="ARBA00023125"/>
    </source>
</evidence>
<proteinExistence type="inferred from homology"/>
<dbReference type="InterPro" id="IPR036388">
    <property type="entry name" value="WH-like_DNA-bd_sf"/>
</dbReference>